<dbReference type="SUPFAM" id="SSF48179">
    <property type="entry name" value="6-phosphogluconate dehydrogenase C-terminal domain-like"/>
    <property type="match status" value="1"/>
</dbReference>
<sequence>MSHSPAPTPEGAPSDGASAGRPEVAVLGTGVLGAPIARNLSRSGFPVRAWNRTASKAEALAADGVRAAATPADAVRGARVVLTVLNDGPRVLETMRAAAPGLAPGTVWAQVSTVGEEVADLAAFADEAGLVFVDSPVQGTREPAENGQLVVLAAGPAEARETLRPLFDAIGKRTLWVADDAAGAAQGAASRLKLVLNTWVLALTTGVGETLALAKGLGVDPAHVLDVVTGGPMDNAYFQGKSAAIIDGDYTTSFAVDNAAKDARLVLAAAERAGVRMDGTEAARRRLERAAAQGHGEEDMAAGYFASFD</sequence>
<name>A0A8H1QQQ0_9ACTN</name>
<evidence type="ECO:0000256" key="3">
    <source>
        <dbReference type="ARBA" id="ARBA00023027"/>
    </source>
</evidence>
<evidence type="ECO:0000256" key="2">
    <source>
        <dbReference type="ARBA" id="ARBA00023002"/>
    </source>
</evidence>
<dbReference type="SUPFAM" id="SSF51735">
    <property type="entry name" value="NAD(P)-binding Rossmann-fold domains"/>
    <property type="match status" value="1"/>
</dbReference>
<dbReference type="GO" id="GO:0050661">
    <property type="term" value="F:NADP binding"/>
    <property type="evidence" value="ECO:0007669"/>
    <property type="project" value="InterPro"/>
</dbReference>
<reference evidence="8 9" key="1">
    <citation type="submission" date="2018-10" db="EMBL/GenBank/DDBJ databases">
        <title>Isolation of pseudouridimycin from Streptomyces albus DSM 40763.</title>
        <authorList>
            <person name="Rosenqvist P."/>
            <person name="Metsae-Ketelae M."/>
            <person name="Virta P."/>
        </authorList>
    </citation>
    <scope>NUCLEOTIDE SEQUENCE [LARGE SCALE GENOMIC DNA]</scope>
    <source>
        <strain evidence="8 9">DSM 40763</strain>
    </source>
</reference>
<dbReference type="InterPro" id="IPR008927">
    <property type="entry name" value="6-PGluconate_DH-like_C_sf"/>
</dbReference>
<comment type="caution">
    <text evidence="8">The sequence shown here is derived from an EMBL/GenBank/DDBJ whole genome shotgun (WGS) entry which is preliminary data.</text>
</comment>
<feature type="compositionally biased region" description="Pro residues" evidence="5">
    <location>
        <begin position="1"/>
        <end position="10"/>
    </location>
</feature>
<dbReference type="PIRSF" id="PIRSF000103">
    <property type="entry name" value="HIBADH"/>
    <property type="match status" value="1"/>
</dbReference>
<dbReference type="GO" id="GO:0016491">
    <property type="term" value="F:oxidoreductase activity"/>
    <property type="evidence" value="ECO:0007669"/>
    <property type="project" value="UniProtKB-KW"/>
</dbReference>
<dbReference type="Pfam" id="PF03446">
    <property type="entry name" value="NAD_binding_2"/>
    <property type="match status" value="1"/>
</dbReference>
<dbReference type="InterPro" id="IPR029154">
    <property type="entry name" value="HIBADH-like_NADP-bd"/>
</dbReference>
<evidence type="ECO:0000313" key="8">
    <source>
        <dbReference type="EMBL" id="TGG81696.1"/>
    </source>
</evidence>
<dbReference type="RefSeq" id="WP_031175407.1">
    <property type="nucleotide sequence ID" value="NZ_BBQG01000045.1"/>
</dbReference>
<evidence type="ECO:0000256" key="5">
    <source>
        <dbReference type="SAM" id="MobiDB-lite"/>
    </source>
</evidence>
<dbReference type="InterPro" id="IPR015815">
    <property type="entry name" value="HIBADH-related"/>
</dbReference>
<feature type="domain" description="6-phosphogluconate dehydrogenase NADP-binding" evidence="6">
    <location>
        <begin position="24"/>
        <end position="176"/>
    </location>
</feature>
<dbReference type="InterPro" id="IPR013328">
    <property type="entry name" value="6PGD_dom2"/>
</dbReference>
<feature type="region of interest" description="Disordered" evidence="5">
    <location>
        <begin position="1"/>
        <end position="21"/>
    </location>
</feature>
<organism evidence="8 9">
    <name type="scientific">Streptomyces albus</name>
    <dbReference type="NCBI Taxonomy" id="1888"/>
    <lineage>
        <taxon>Bacteria</taxon>
        <taxon>Bacillati</taxon>
        <taxon>Actinomycetota</taxon>
        <taxon>Actinomycetes</taxon>
        <taxon>Kitasatosporales</taxon>
        <taxon>Streptomycetaceae</taxon>
        <taxon>Streptomyces</taxon>
    </lineage>
</organism>
<dbReference type="PANTHER" id="PTHR43580">
    <property type="entry name" value="OXIDOREDUCTASE GLYR1-RELATED"/>
    <property type="match status" value="1"/>
</dbReference>
<evidence type="ECO:0000313" key="9">
    <source>
        <dbReference type="Proteomes" id="UP000298111"/>
    </source>
</evidence>
<keyword evidence="3" id="KW-0520">NAD</keyword>
<protein>
    <submittedName>
        <fullName evidence="8">NAD(P)-dependent oxidoreductase</fullName>
    </submittedName>
</protein>
<evidence type="ECO:0000256" key="1">
    <source>
        <dbReference type="ARBA" id="ARBA00009080"/>
    </source>
</evidence>
<dbReference type="InterPro" id="IPR036291">
    <property type="entry name" value="NAD(P)-bd_dom_sf"/>
</dbReference>
<proteinExistence type="inferred from homology"/>
<comment type="similarity">
    <text evidence="1">Belongs to the HIBADH-related family.</text>
</comment>
<evidence type="ECO:0000259" key="6">
    <source>
        <dbReference type="Pfam" id="PF03446"/>
    </source>
</evidence>
<accession>A0A8H1QQQ0</accession>
<dbReference type="Pfam" id="PF14833">
    <property type="entry name" value="NAD_binding_11"/>
    <property type="match status" value="1"/>
</dbReference>
<dbReference type="EMBL" id="RCIY01000065">
    <property type="protein sequence ID" value="TGG81696.1"/>
    <property type="molecule type" value="Genomic_DNA"/>
</dbReference>
<dbReference type="Gene3D" id="3.40.50.720">
    <property type="entry name" value="NAD(P)-binding Rossmann-like Domain"/>
    <property type="match status" value="1"/>
</dbReference>
<feature type="domain" description="3-hydroxyisobutyrate dehydrogenase-like NAD-binding" evidence="7">
    <location>
        <begin position="187"/>
        <end position="302"/>
    </location>
</feature>
<dbReference type="AlphaFoldDB" id="A0A8H1QQQ0"/>
<dbReference type="GeneID" id="75182314"/>
<dbReference type="InterPro" id="IPR051265">
    <property type="entry name" value="HIBADH-related_NP60_sf"/>
</dbReference>
<gene>
    <name evidence="8" type="ORF">D8771_20185</name>
</gene>
<dbReference type="Proteomes" id="UP000298111">
    <property type="component" value="Unassembled WGS sequence"/>
</dbReference>
<evidence type="ECO:0000259" key="7">
    <source>
        <dbReference type="Pfam" id="PF14833"/>
    </source>
</evidence>
<feature type="active site" evidence="4">
    <location>
        <position position="193"/>
    </location>
</feature>
<dbReference type="GO" id="GO:0051287">
    <property type="term" value="F:NAD binding"/>
    <property type="evidence" value="ECO:0007669"/>
    <property type="project" value="InterPro"/>
</dbReference>
<dbReference type="InterPro" id="IPR006115">
    <property type="entry name" value="6PGDH_NADP-bd"/>
</dbReference>
<dbReference type="PANTHER" id="PTHR43580:SF2">
    <property type="entry name" value="CYTOKINE-LIKE NUCLEAR FACTOR N-PAC"/>
    <property type="match status" value="1"/>
</dbReference>
<dbReference type="Gene3D" id="1.10.1040.10">
    <property type="entry name" value="N-(1-d-carboxylethyl)-l-norvaline Dehydrogenase, domain 2"/>
    <property type="match status" value="1"/>
</dbReference>
<evidence type="ECO:0000256" key="4">
    <source>
        <dbReference type="PIRSR" id="PIRSR000103-1"/>
    </source>
</evidence>
<keyword evidence="2" id="KW-0560">Oxidoreductase</keyword>